<evidence type="ECO:0000256" key="5">
    <source>
        <dbReference type="ARBA" id="ARBA00022842"/>
    </source>
</evidence>
<dbReference type="SUPFAM" id="SSF51445">
    <property type="entry name" value="(Trans)glycosidases"/>
    <property type="match status" value="1"/>
</dbReference>
<feature type="transmembrane region" description="Helical" evidence="12">
    <location>
        <begin position="683"/>
        <end position="705"/>
    </location>
</feature>
<evidence type="ECO:0000313" key="14">
    <source>
        <dbReference type="Proteomes" id="UP000298602"/>
    </source>
</evidence>
<feature type="transmembrane region" description="Helical" evidence="12">
    <location>
        <begin position="365"/>
        <end position="389"/>
    </location>
</feature>
<evidence type="ECO:0000256" key="9">
    <source>
        <dbReference type="ARBA" id="ARBA00066964"/>
    </source>
</evidence>
<dbReference type="EMBL" id="CP040098">
    <property type="protein sequence ID" value="QCQ23466.1"/>
    <property type="molecule type" value="Genomic_DNA"/>
</dbReference>
<organism evidence="13 14">
    <name type="scientific">Desulfoglaeba alkanexedens ALDC</name>
    <dbReference type="NCBI Taxonomy" id="980445"/>
    <lineage>
        <taxon>Bacteria</taxon>
        <taxon>Pseudomonadati</taxon>
        <taxon>Thermodesulfobacteriota</taxon>
        <taxon>Syntrophobacteria</taxon>
        <taxon>Syntrophobacterales</taxon>
        <taxon>Syntrophobacteraceae</taxon>
        <taxon>Desulfoglaeba</taxon>
    </lineage>
</organism>
<evidence type="ECO:0000256" key="4">
    <source>
        <dbReference type="ARBA" id="ARBA00022692"/>
    </source>
</evidence>
<sequence length="909" mass="101983">MTRANILIGLSIAILTVGLWAYANRPEEEPVWPKRIQGFSFSPLRADDSPLTRDYPSLEEVDADLALLAGKTNAVRTYTLEADVYTKIPELARKHGINVALGCWIDKDLEKNEREIKTLLKVAGSNLNNVVRIIVGNEVLLREEIPVERLIGYLDRVRKAVGVPVSTAEPWHVWLKYPELADHVDYLAVHMLPYWEGVPVERAVDYIDERLAELKAKFPRKPIVIAEVGWPSNGRIRHQAVASEANEAVFLRRFLARAERENYIYYVMEAFDQPWKRDTEGAVGAYWGVYDVYRKPKFPFTEPIVAIPNWRVLAAISVLIAGITLSVLLLDSGTLENRGRSFLAIIAYAAATVAVLIVYQVTDQYLTMTTIVVGSLMMAGMIGVIVVLLTEAHEWAEALWVRDRRRPFHPLTLEERALPMVSIHVPTYNEPPDMVIETLNALARLNYPTYEVLVIDNNTKDPEVWRPVEAHCSRLGDRFRFFHVDPLAGFKAGALNFALARTDPAAEVIAVIDSDYTVDADWLRDLVPQFSNARVAVVQAPQDYRDDRANAFKAMCYAEYQGFFLIGMVTRNDRNAIIEHGTMTMIRRSVLEAIGGWGEWCITEDAELGLRVFEHGHEAVYIPWSYGKGLMPDTFIDYKKQRFRWAYGAVQILRRHAGVLLGLRPSRLTWGQRYHFIGGWLPWMADGACLLFNIGALCWSLAMVVAPKRVDPPMMEFSILPLALFAFKLGKLIYLYRTRVHATIAQTFAAALAGLGLSHTIAKAVWLGVFTKDKPFFRTPKMADTHAVLRAIHAAREETLMLVALLLAAGAIADQQAFITPDLHMWTAVLVIQSIPYLAALVVSLISGFPGLPAGLFGRPKRGAERARPVPAVVPAEGEKSPAVPVPSYLPPFPAVNRSMAYTETVKRR</sequence>
<dbReference type="OrthoDB" id="5352625at2"/>
<dbReference type="Gene3D" id="3.20.20.80">
    <property type="entry name" value="Glycosidases"/>
    <property type="match status" value="1"/>
</dbReference>
<evidence type="ECO:0000256" key="6">
    <source>
        <dbReference type="ARBA" id="ARBA00022989"/>
    </source>
</evidence>
<reference evidence="13 14" key="2">
    <citation type="submission" date="2019-05" db="EMBL/GenBank/DDBJ databases">
        <authorList>
            <person name="Suflita J.M."/>
            <person name="Marks C.R."/>
        </authorList>
    </citation>
    <scope>NUCLEOTIDE SEQUENCE [LARGE SCALE GENOMIC DNA]</scope>
    <source>
        <strain evidence="13 14">ALDC</strain>
    </source>
</reference>
<feature type="transmembrane region" description="Helical" evidence="12">
    <location>
        <begin position="825"/>
        <end position="852"/>
    </location>
</feature>
<dbReference type="GO" id="GO:0005886">
    <property type="term" value="C:plasma membrane"/>
    <property type="evidence" value="ECO:0007669"/>
    <property type="project" value="TreeGrafter"/>
</dbReference>
<dbReference type="AlphaFoldDB" id="A0A4P8L5Y6"/>
<dbReference type="FunFam" id="3.90.550.10:FF:000164">
    <property type="entry name" value="Beta-(1-3)-glucosyl transferase"/>
    <property type="match status" value="1"/>
</dbReference>
<protein>
    <recommendedName>
        <fullName evidence="10">Beta-monoglucosyldiacylglycerol synthase</fullName>
        <ecNumber evidence="9">2.4.1.336</ecNumber>
    </recommendedName>
    <alternativeName>
        <fullName evidence="11">UDP-glucose:1,2-diacylglycerol 3-beta-D-glucosyltransferase</fullName>
    </alternativeName>
</protein>
<dbReference type="KEGG" id="dax:FDQ92_06035"/>
<evidence type="ECO:0000256" key="7">
    <source>
        <dbReference type="ARBA" id="ARBA00023136"/>
    </source>
</evidence>
<keyword evidence="2" id="KW-0328">Glycosyltransferase</keyword>
<dbReference type="PANTHER" id="PTHR43867:SF4">
    <property type="entry name" value="BETA-(1-3)-GLUCOSYL TRANSFERASE"/>
    <property type="match status" value="1"/>
</dbReference>
<evidence type="ECO:0000256" key="3">
    <source>
        <dbReference type="ARBA" id="ARBA00022679"/>
    </source>
</evidence>
<dbReference type="EC" id="2.4.1.336" evidence="9"/>
<accession>A0A4P8L5Y6</accession>
<evidence type="ECO:0000256" key="1">
    <source>
        <dbReference type="ARBA" id="ARBA00004141"/>
    </source>
</evidence>
<keyword evidence="3 13" id="KW-0808">Transferase</keyword>
<keyword evidence="5" id="KW-0460">Magnesium</keyword>
<dbReference type="SUPFAM" id="SSF53448">
    <property type="entry name" value="Nucleotide-diphospho-sugar transferases"/>
    <property type="match status" value="1"/>
</dbReference>
<dbReference type="InterPro" id="IPR050321">
    <property type="entry name" value="Glycosyltr_2/OpgH_subfam"/>
</dbReference>
<keyword evidence="6 12" id="KW-1133">Transmembrane helix</keyword>
<evidence type="ECO:0000256" key="10">
    <source>
        <dbReference type="ARBA" id="ARBA00068721"/>
    </source>
</evidence>
<comment type="catalytic activity">
    <reaction evidence="8">
        <text>a 1,2-diacyl-sn-glycerol + UDP-alpha-D-glucose = a 1,2-diacyl-3-O-(beta-D-glucopyranosyl)-sn-glycerol + UDP + H(+)</text>
        <dbReference type="Rhea" id="RHEA:17285"/>
        <dbReference type="ChEBI" id="CHEBI:15378"/>
        <dbReference type="ChEBI" id="CHEBI:17815"/>
        <dbReference type="ChEBI" id="CHEBI:58223"/>
        <dbReference type="ChEBI" id="CHEBI:58885"/>
        <dbReference type="ChEBI" id="CHEBI:75799"/>
        <dbReference type="EC" id="2.4.1.336"/>
    </reaction>
</comment>
<dbReference type="InterPro" id="IPR017853">
    <property type="entry name" value="GH"/>
</dbReference>
<dbReference type="GO" id="GO:0016758">
    <property type="term" value="F:hexosyltransferase activity"/>
    <property type="evidence" value="ECO:0007669"/>
    <property type="project" value="TreeGrafter"/>
</dbReference>
<dbReference type="Pfam" id="PF13641">
    <property type="entry name" value="Glyco_tranf_2_3"/>
    <property type="match status" value="1"/>
</dbReference>
<gene>
    <name evidence="13" type="ORF">FDQ92_06035</name>
</gene>
<evidence type="ECO:0000313" key="13">
    <source>
        <dbReference type="EMBL" id="QCQ23466.1"/>
    </source>
</evidence>
<keyword evidence="14" id="KW-1185">Reference proteome</keyword>
<dbReference type="Proteomes" id="UP000298602">
    <property type="component" value="Chromosome"/>
</dbReference>
<evidence type="ECO:0000256" key="8">
    <source>
        <dbReference type="ARBA" id="ARBA00053004"/>
    </source>
</evidence>
<evidence type="ECO:0000256" key="12">
    <source>
        <dbReference type="SAM" id="Phobius"/>
    </source>
</evidence>
<feature type="transmembrane region" description="Helical" evidence="12">
    <location>
        <begin position="310"/>
        <end position="330"/>
    </location>
</feature>
<name>A0A4P8L5Y6_9BACT</name>
<keyword evidence="7 12" id="KW-0472">Membrane</keyword>
<dbReference type="Gene3D" id="3.90.550.10">
    <property type="entry name" value="Spore Coat Polysaccharide Biosynthesis Protein SpsA, Chain A"/>
    <property type="match status" value="1"/>
</dbReference>
<feature type="transmembrane region" description="Helical" evidence="12">
    <location>
        <begin position="717"/>
        <end position="736"/>
    </location>
</feature>
<dbReference type="PANTHER" id="PTHR43867">
    <property type="entry name" value="CELLULOSE SYNTHASE CATALYTIC SUBUNIT A [UDP-FORMING]"/>
    <property type="match status" value="1"/>
</dbReference>
<reference evidence="13 14" key="1">
    <citation type="submission" date="2019-05" db="EMBL/GenBank/DDBJ databases">
        <title>The Complete Genome Sequence of the n-alkane-degrading Desulfoglaeba alkanexedens ALDC reveals multiple alkylsuccinate synthase gene clusters.</title>
        <authorList>
            <person name="Callaghan A.V."/>
            <person name="Davidova I.A."/>
            <person name="Duncan K.E."/>
            <person name="Morris B."/>
            <person name="McInerney M.J."/>
        </authorList>
    </citation>
    <scope>NUCLEOTIDE SEQUENCE [LARGE SCALE GENOMIC DNA]</scope>
    <source>
        <strain evidence="13 14">ALDC</strain>
    </source>
</reference>
<dbReference type="InterPro" id="IPR029044">
    <property type="entry name" value="Nucleotide-diphossugar_trans"/>
</dbReference>
<comment type="subcellular location">
    <subcellularLocation>
        <location evidence="1">Membrane</location>
        <topology evidence="1">Multi-pass membrane protein</topology>
    </subcellularLocation>
</comment>
<feature type="transmembrane region" description="Helical" evidence="12">
    <location>
        <begin position="748"/>
        <end position="771"/>
    </location>
</feature>
<feature type="transmembrane region" description="Helical" evidence="12">
    <location>
        <begin position="342"/>
        <end position="359"/>
    </location>
</feature>
<keyword evidence="4 12" id="KW-0812">Transmembrane</keyword>
<evidence type="ECO:0000256" key="11">
    <source>
        <dbReference type="ARBA" id="ARBA00078564"/>
    </source>
</evidence>
<proteinExistence type="predicted"/>
<evidence type="ECO:0000256" key="2">
    <source>
        <dbReference type="ARBA" id="ARBA00022676"/>
    </source>
</evidence>